<proteinExistence type="predicted"/>
<sequence>MSYDQEGAIRLLTRILTGSAPLAGAACIGQTDLFAPAGQTEPPHVIRRRHEAAARICRHTCPALAECTAWAAQLTPTQRPAGVVAGRRPNLPAAPGRPAKGSPAA</sequence>
<dbReference type="RefSeq" id="WP_227966880.1">
    <property type="nucleotide sequence ID" value="NZ_CP085954.1"/>
</dbReference>
<evidence type="ECO:0000313" key="3">
    <source>
        <dbReference type="EMBL" id="VDR40093.1"/>
    </source>
</evidence>
<name>A0A3P8MEF1_TSUPA</name>
<evidence type="ECO:0000256" key="1">
    <source>
        <dbReference type="SAM" id="MobiDB-lite"/>
    </source>
</evidence>
<organism evidence="3 4">
    <name type="scientific">Tsukamurella paurometabola</name>
    <name type="common">Corynebacterium paurometabolum</name>
    <dbReference type="NCBI Taxonomy" id="2061"/>
    <lineage>
        <taxon>Bacteria</taxon>
        <taxon>Bacillati</taxon>
        <taxon>Actinomycetota</taxon>
        <taxon>Actinomycetes</taxon>
        <taxon>Mycobacteriales</taxon>
        <taxon>Tsukamurellaceae</taxon>
        <taxon>Tsukamurella</taxon>
    </lineage>
</organism>
<dbReference type="PROSITE" id="PS51674">
    <property type="entry name" value="4FE4S_WBL"/>
    <property type="match status" value="1"/>
</dbReference>
<dbReference type="Proteomes" id="UP000271626">
    <property type="component" value="Chromosome"/>
</dbReference>
<dbReference type="Pfam" id="PF02467">
    <property type="entry name" value="Whib"/>
    <property type="match status" value="1"/>
</dbReference>
<gene>
    <name evidence="3" type="ORF">NCTC10741_03247</name>
</gene>
<dbReference type="InterPro" id="IPR034768">
    <property type="entry name" value="4FE4S_WBL"/>
</dbReference>
<evidence type="ECO:0000313" key="4">
    <source>
        <dbReference type="Proteomes" id="UP000271626"/>
    </source>
</evidence>
<dbReference type="EMBL" id="LR131273">
    <property type="protein sequence ID" value="VDR40093.1"/>
    <property type="molecule type" value="Genomic_DNA"/>
</dbReference>
<feature type="domain" description="4Fe-4S Wbl-type" evidence="2">
    <location>
        <begin position="26"/>
        <end position="94"/>
    </location>
</feature>
<accession>A0A3P8MEF1</accession>
<protein>
    <recommendedName>
        <fullName evidence="2">4Fe-4S Wbl-type domain-containing protein</fullName>
    </recommendedName>
</protein>
<reference evidence="3 4" key="1">
    <citation type="submission" date="2018-12" db="EMBL/GenBank/DDBJ databases">
        <authorList>
            <consortium name="Pathogen Informatics"/>
        </authorList>
    </citation>
    <scope>NUCLEOTIDE SEQUENCE [LARGE SCALE GENOMIC DNA]</scope>
    <source>
        <strain evidence="3 4">NCTC10741</strain>
    </source>
</reference>
<evidence type="ECO:0000259" key="2">
    <source>
        <dbReference type="PROSITE" id="PS51674"/>
    </source>
</evidence>
<dbReference type="AlphaFoldDB" id="A0A3P8MEF1"/>
<feature type="region of interest" description="Disordered" evidence="1">
    <location>
        <begin position="80"/>
        <end position="105"/>
    </location>
</feature>